<comment type="caution">
    <text evidence="2">The sequence shown here is derived from an EMBL/GenBank/DDBJ whole genome shotgun (WGS) entry which is preliminary data.</text>
</comment>
<evidence type="ECO:0000256" key="1">
    <source>
        <dbReference type="SAM" id="MobiDB-lite"/>
    </source>
</evidence>
<organism evidence="2 3">
    <name type="scientific">Chrysochromulina tobinii</name>
    <dbReference type="NCBI Taxonomy" id="1460289"/>
    <lineage>
        <taxon>Eukaryota</taxon>
        <taxon>Haptista</taxon>
        <taxon>Haptophyta</taxon>
        <taxon>Prymnesiophyceae</taxon>
        <taxon>Prymnesiales</taxon>
        <taxon>Chrysochromulinaceae</taxon>
        <taxon>Chrysochromulina</taxon>
    </lineage>
</organism>
<dbReference type="Proteomes" id="UP000037460">
    <property type="component" value="Unassembled WGS sequence"/>
</dbReference>
<dbReference type="EMBL" id="JWZX01001790">
    <property type="protein sequence ID" value="KOO32368.1"/>
    <property type="molecule type" value="Genomic_DNA"/>
</dbReference>
<name>A0A0M0K1V7_9EUKA</name>
<evidence type="ECO:0000313" key="3">
    <source>
        <dbReference type="Proteomes" id="UP000037460"/>
    </source>
</evidence>
<sequence>MNSKKPKTGDGNVSATTGSKRKEPVVAETPVVLDHTLKKGAAPGTVEIDAYVVCDFKIVWSELCDIYEEVTSQEVLHQIATVVMPHLFCSATRTISDLACVTDENGEHTPLTLMIKDVEAHTGLGSSVAAVHAVFETHFEAPIAI</sequence>
<feature type="region of interest" description="Disordered" evidence="1">
    <location>
        <begin position="1"/>
        <end position="25"/>
    </location>
</feature>
<gene>
    <name evidence="2" type="ORF">Ctob_013762</name>
</gene>
<dbReference type="AlphaFoldDB" id="A0A0M0K1V7"/>
<reference evidence="3" key="1">
    <citation type="journal article" date="2015" name="PLoS Genet.">
        <title>Genome Sequence and Transcriptome Analyses of Chrysochromulina tobin: Metabolic Tools for Enhanced Algal Fitness in the Prominent Order Prymnesiales (Haptophyceae).</title>
        <authorList>
            <person name="Hovde B.T."/>
            <person name="Deodato C.R."/>
            <person name="Hunsperger H.M."/>
            <person name="Ryken S.A."/>
            <person name="Yost W."/>
            <person name="Jha R.K."/>
            <person name="Patterson J."/>
            <person name="Monnat R.J. Jr."/>
            <person name="Barlow S.B."/>
            <person name="Starkenburg S.R."/>
            <person name="Cattolico R.A."/>
        </authorList>
    </citation>
    <scope>NUCLEOTIDE SEQUENCE</scope>
    <source>
        <strain evidence="3">CCMP291</strain>
    </source>
</reference>
<protein>
    <submittedName>
        <fullName evidence="2">Uncharacterized protein</fullName>
    </submittedName>
</protein>
<evidence type="ECO:0000313" key="2">
    <source>
        <dbReference type="EMBL" id="KOO32368.1"/>
    </source>
</evidence>
<keyword evidence="3" id="KW-1185">Reference proteome</keyword>
<accession>A0A0M0K1V7</accession>
<proteinExistence type="predicted"/>